<dbReference type="VEuPathDB" id="TrichDB:TRFO_02769"/>
<dbReference type="Proteomes" id="UP000179807">
    <property type="component" value="Unassembled WGS sequence"/>
</dbReference>
<dbReference type="Gene3D" id="2.130.10.30">
    <property type="entry name" value="Regulator of chromosome condensation 1/beta-lactamase-inhibitor protein II"/>
    <property type="match status" value="2"/>
</dbReference>
<dbReference type="PANTHER" id="PTHR22870:SF408">
    <property type="entry name" value="OS09G0560450 PROTEIN"/>
    <property type="match status" value="1"/>
</dbReference>
<dbReference type="GeneID" id="94825600"/>
<dbReference type="Pfam" id="PF00415">
    <property type="entry name" value="RCC1"/>
    <property type="match status" value="1"/>
</dbReference>
<evidence type="ECO:0000256" key="1">
    <source>
        <dbReference type="ARBA" id="ARBA00022737"/>
    </source>
</evidence>
<dbReference type="PROSITE" id="PS50012">
    <property type="entry name" value="RCC1_3"/>
    <property type="match status" value="1"/>
</dbReference>
<dbReference type="InterPro" id="IPR051210">
    <property type="entry name" value="Ub_ligase/GEF_domain"/>
</dbReference>
<feature type="region of interest" description="Disordered" evidence="3">
    <location>
        <begin position="234"/>
        <end position="300"/>
    </location>
</feature>
<keyword evidence="5" id="KW-1185">Reference proteome</keyword>
<feature type="region of interest" description="Disordered" evidence="3">
    <location>
        <begin position="1"/>
        <end position="34"/>
    </location>
</feature>
<gene>
    <name evidence="4" type="ORF">TRFO_02769</name>
</gene>
<proteinExistence type="predicted"/>
<sequence>MSSSPTPNLSTSQNQSNNKGSPNPTSDSSNQDKISPIGIQYTLKPKFTTSALGCGTSPLGQIGQTSDTAIPTTIISKEVEHICCGGWTSIFVNHNNQALFLGCNKYGQIPHAQTPFVNTLLIPQNIKKLTKDQIACGDSFTAIINEQNQIDVFGSLSIPEPLKNLKVWKLYAKFDWLAAMKEGVNDHVYITMDEMSDLIEVKLSVENEEITLVTSFGESKIAVLARSGNLYVFDSEPHKNKPPNDNNNNINNSLENNNENNENQSNNNENQSNNNENQSNNNENQSNENQSNENQNTDGKETVKGCLTSVVISPIFEKVVSVASTRSRVIILKSDARVFEVINGRLTLVTGYLGLPIFLFAGGASLGLINYEGDCYMWGCGTHGQLGNGAFLNAATPQKVMLDDKKVEYAAAGEEHTLFLAVKENQHAVLLPELMQKEPLPMAVVAASTIQFGFKPPEFDRKF</sequence>
<name>A0A1J4KW61_9EUKA</name>
<evidence type="ECO:0008006" key="6">
    <source>
        <dbReference type="Google" id="ProtNLM"/>
    </source>
</evidence>
<feature type="repeat" description="RCC1" evidence="2">
    <location>
        <begin position="373"/>
        <end position="423"/>
    </location>
</feature>
<protein>
    <recommendedName>
        <fullName evidence="6">Regulator of chromosome condensation</fullName>
    </recommendedName>
</protein>
<keyword evidence="1" id="KW-0677">Repeat</keyword>
<feature type="compositionally biased region" description="Polar residues" evidence="3">
    <location>
        <begin position="1"/>
        <end position="33"/>
    </location>
</feature>
<organism evidence="4 5">
    <name type="scientific">Tritrichomonas foetus</name>
    <dbReference type="NCBI Taxonomy" id="1144522"/>
    <lineage>
        <taxon>Eukaryota</taxon>
        <taxon>Metamonada</taxon>
        <taxon>Parabasalia</taxon>
        <taxon>Tritrichomonadida</taxon>
        <taxon>Tritrichomonadidae</taxon>
        <taxon>Tritrichomonas</taxon>
    </lineage>
</organism>
<dbReference type="PANTHER" id="PTHR22870">
    <property type="entry name" value="REGULATOR OF CHROMOSOME CONDENSATION"/>
    <property type="match status" value="1"/>
</dbReference>
<feature type="compositionally biased region" description="Low complexity" evidence="3">
    <location>
        <begin position="246"/>
        <end position="296"/>
    </location>
</feature>
<dbReference type="EMBL" id="MLAK01000217">
    <property type="protein sequence ID" value="OHT15475.1"/>
    <property type="molecule type" value="Genomic_DNA"/>
</dbReference>
<dbReference type="InterPro" id="IPR009091">
    <property type="entry name" value="RCC1/BLIP-II"/>
</dbReference>
<accession>A0A1J4KW61</accession>
<dbReference type="InterPro" id="IPR000408">
    <property type="entry name" value="Reg_chr_condens"/>
</dbReference>
<comment type="caution">
    <text evidence="4">The sequence shown here is derived from an EMBL/GenBank/DDBJ whole genome shotgun (WGS) entry which is preliminary data.</text>
</comment>
<dbReference type="RefSeq" id="XP_068368611.1">
    <property type="nucleotide sequence ID" value="XM_068490896.1"/>
</dbReference>
<evidence type="ECO:0000313" key="4">
    <source>
        <dbReference type="EMBL" id="OHT15475.1"/>
    </source>
</evidence>
<dbReference type="AlphaFoldDB" id="A0A1J4KW61"/>
<evidence type="ECO:0000313" key="5">
    <source>
        <dbReference type="Proteomes" id="UP000179807"/>
    </source>
</evidence>
<evidence type="ECO:0000256" key="2">
    <source>
        <dbReference type="PROSITE-ProRule" id="PRU00235"/>
    </source>
</evidence>
<dbReference type="SUPFAM" id="SSF50985">
    <property type="entry name" value="RCC1/BLIP-II"/>
    <property type="match status" value="1"/>
</dbReference>
<reference evidence="4" key="1">
    <citation type="submission" date="2016-10" db="EMBL/GenBank/DDBJ databases">
        <authorList>
            <person name="Benchimol M."/>
            <person name="Almeida L.G."/>
            <person name="Vasconcelos A.T."/>
            <person name="Perreira-Neves A."/>
            <person name="Rosa I.A."/>
            <person name="Tasca T."/>
            <person name="Bogo M.R."/>
            <person name="de Souza W."/>
        </authorList>
    </citation>
    <scope>NUCLEOTIDE SEQUENCE [LARGE SCALE GENOMIC DNA]</scope>
    <source>
        <strain evidence="4">K</strain>
    </source>
</reference>
<evidence type="ECO:0000256" key="3">
    <source>
        <dbReference type="SAM" id="MobiDB-lite"/>
    </source>
</evidence>